<dbReference type="AlphaFoldDB" id="A0A268A9J3"/>
<evidence type="ECO:0000256" key="2">
    <source>
        <dbReference type="ARBA" id="ARBA00005120"/>
    </source>
</evidence>
<dbReference type="PANTHER" id="PTHR12128:SF66">
    <property type="entry name" value="4-HYDROXY-2-OXOGLUTARATE ALDOLASE, MITOCHONDRIAL"/>
    <property type="match status" value="1"/>
</dbReference>
<protein>
    <recommendedName>
        <fullName evidence="4 12">4-hydroxy-tetrahydrodipicolinate synthase</fullName>
        <shortName evidence="12">HTPA synthase</shortName>
        <ecNumber evidence="4 12">4.3.3.7</ecNumber>
    </recommendedName>
</protein>
<reference evidence="16 17" key="1">
    <citation type="submission" date="2017-07" db="EMBL/GenBank/DDBJ databases">
        <title>Isolation and whole genome analysis of endospore-forming bacteria from heroin.</title>
        <authorList>
            <person name="Kalinowski J."/>
            <person name="Ahrens B."/>
            <person name="Al-Dilaimi A."/>
            <person name="Winkler A."/>
            <person name="Wibberg D."/>
            <person name="Schleenbecker U."/>
            <person name="Ruckert C."/>
            <person name="Wolfel R."/>
            <person name="Grass G."/>
        </authorList>
    </citation>
    <scope>NUCLEOTIDE SEQUENCE [LARGE SCALE GENOMIC DNA]</scope>
    <source>
        <strain evidence="16 17">7528</strain>
    </source>
</reference>
<keyword evidence="8 12" id="KW-0457">Lysine biosynthesis</keyword>
<organism evidence="16 17">
    <name type="scientific">Terribacillus saccharophilus</name>
    <dbReference type="NCBI Taxonomy" id="361277"/>
    <lineage>
        <taxon>Bacteria</taxon>
        <taxon>Bacillati</taxon>
        <taxon>Bacillota</taxon>
        <taxon>Bacilli</taxon>
        <taxon>Bacillales</taxon>
        <taxon>Bacillaceae</taxon>
        <taxon>Terribacillus</taxon>
    </lineage>
</organism>
<dbReference type="InterPro" id="IPR013785">
    <property type="entry name" value="Aldolase_TIM"/>
</dbReference>
<evidence type="ECO:0000256" key="4">
    <source>
        <dbReference type="ARBA" id="ARBA00012086"/>
    </source>
</evidence>
<dbReference type="SMART" id="SM01130">
    <property type="entry name" value="DHDPS"/>
    <property type="match status" value="1"/>
</dbReference>
<feature type="binding site" evidence="12 15">
    <location>
        <position position="204"/>
    </location>
    <ligand>
        <name>pyruvate</name>
        <dbReference type="ChEBI" id="CHEBI:15361"/>
    </ligand>
</feature>
<dbReference type="RefSeq" id="WP_095232639.1">
    <property type="nucleotide sequence ID" value="NZ_NPBK01000003.1"/>
</dbReference>
<keyword evidence="6 12" id="KW-0028">Amino-acid biosynthesis</keyword>
<sequence length="287" mass="30634">MKFGKVITAMVTPFDNQGQIDFDATTRLLDYLIENGTNAVVVAGTTGESPTLSHEEKLSLFRHVVKTVGGRIPIIAGTGSNNTQASIELTKEAEEIGVDAALIVAPYYNKPNQRGLYAHFEAVANSTKLPIMLYNIPGRSVVKIEPETVIELSKISNIVSVKDSTGDLSSMTKVIAGTPDDFSLYSGDDDLTLPIAAIGGDGIVSVSSHVVGNEMQAMLQAYEAGNIGDASRIHQQILPVMQGLFQAPNPTPVKEALNQKGIAVGGVRLPLVELTDEEKENVSKLFV</sequence>
<dbReference type="SUPFAM" id="SSF51569">
    <property type="entry name" value="Aldolase"/>
    <property type="match status" value="1"/>
</dbReference>
<proteinExistence type="inferred from homology"/>
<evidence type="ECO:0000256" key="13">
    <source>
        <dbReference type="PIRNR" id="PIRNR001365"/>
    </source>
</evidence>
<dbReference type="GO" id="GO:0019877">
    <property type="term" value="P:diaminopimelate biosynthetic process"/>
    <property type="evidence" value="ECO:0007669"/>
    <property type="project" value="UniProtKB-UniRule"/>
</dbReference>
<dbReference type="GO" id="GO:0009089">
    <property type="term" value="P:lysine biosynthetic process via diaminopimelate"/>
    <property type="evidence" value="ECO:0007669"/>
    <property type="project" value="UniProtKB-UniRule"/>
</dbReference>
<comment type="pathway">
    <text evidence="2 12">Amino-acid biosynthesis; L-lysine biosynthesis via DAP pathway; (S)-tetrahydrodipicolinate from L-aspartate: step 3/4.</text>
</comment>
<keyword evidence="5 12" id="KW-0963">Cytoplasm</keyword>
<dbReference type="OrthoDB" id="9782828at2"/>
<evidence type="ECO:0000256" key="6">
    <source>
        <dbReference type="ARBA" id="ARBA00022605"/>
    </source>
</evidence>
<dbReference type="EC" id="4.3.3.7" evidence="4 12"/>
<comment type="function">
    <text evidence="1 12">Catalyzes the condensation of (S)-aspartate-beta-semialdehyde [(S)-ASA] and pyruvate to 4-hydroxy-tetrahydrodipicolinate (HTPA).</text>
</comment>
<dbReference type="PRINTS" id="PR00146">
    <property type="entry name" value="DHPICSNTHASE"/>
</dbReference>
<dbReference type="HAMAP" id="MF_00418">
    <property type="entry name" value="DapA"/>
    <property type="match status" value="1"/>
</dbReference>
<dbReference type="NCBIfam" id="TIGR00674">
    <property type="entry name" value="dapA"/>
    <property type="match status" value="1"/>
</dbReference>
<evidence type="ECO:0000256" key="11">
    <source>
        <dbReference type="ARBA" id="ARBA00047836"/>
    </source>
</evidence>
<keyword evidence="9 12" id="KW-0456">Lyase</keyword>
<dbReference type="InterPro" id="IPR020625">
    <property type="entry name" value="Schiff_base-form_aldolases_AS"/>
</dbReference>
<evidence type="ECO:0000256" key="1">
    <source>
        <dbReference type="ARBA" id="ARBA00003294"/>
    </source>
</evidence>
<comment type="caution">
    <text evidence="12">Was originally thought to be a dihydrodipicolinate synthase (DHDPS), catalyzing the condensation of (S)-aspartate-beta-semialdehyde [(S)-ASA] and pyruvate to dihydrodipicolinate (DHDP). However, it was shown in E.coli that the product of the enzymatic reaction is not dihydrodipicolinate but in fact (4S)-4-hydroxy-2,3,4,5-tetrahydro-(2S)-dipicolinic acid (HTPA), and that the consecutive dehydration reaction leading to DHDP is not spontaneous but catalyzed by DapB.</text>
</comment>
<accession>A0A268A9J3</accession>
<evidence type="ECO:0000256" key="15">
    <source>
        <dbReference type="PIRSR" id="PIRSR001365-2"/>
    </source>
</evidence>
<keyword evidence="10 12" id="KW-0704">Schiff base</keyword>
<evidence type="ECO:0000256" key="5">
    <source>
        <dbReference type="ARBA" id="ARBA00022490"/>
    </source>
</evidence>
<feature type="active site" description="Schiff-base intermediate with substrate" evidence="12 14">
    <location>
        <position position="162"/>
    </location>
</feature>
<feature type="site" description="Part of a proton relay during catalysis" evidence="12">
    <location>
        <position position="45"/>
    </location>
</feature>
<dbReference type="GO" id="GO:0008840">
    <property type="term" value="F:4-hydroxy-tetrahydrodipicolinate synthase activity"/>
    <property type="evidence" value="ECO:0007669"/>
    <property type="project" value="UniProtKB-UniRule"/>
</dbReference>
<dbReference type="PIRSF" id="PIRSF001365">
    <property type="entry name" value="DHDPS"/>
    <property type="match status" value="1"/>
</dbReference>
<dbReference type="Proteomes" id="UP000216013">
    <property type="component" value="Unassembled WGS sequence"/>
</dbReference>
<evidence type="ECO:0000256" key="8">
    <source>
        <dbReference type="ARBA" id="ARBA00023154"/>
    </source>
</evidence>
<dbReference type="EMBL" id="NPBV01000020">
    <property type="protein sequence ID" value="PAD20793.1"/>
    <property type="molecule type" value="Genomic_DNA"/>
</dbReference>
<gene>
    <name evidence="12" type="primary">dapA</name>
    <name evidence="16" type="ORF">CHH64_11440</name>
</gene>
<dbReference type="PROSITE" id="PS00665">
    <property type="entry name" value="DHDPS_1"/>
    <property type="match status" value="1"/>
</dbReference>
<comment type="subcellular location">
    <subcellularLocation>
        <location evidence="12">Cytoplasm</location>
    </subcellularLocation>
</comment>
<comment type="catalytic activity">
    <reaction evidence="11 12">
        <text>L-aspartate 4-semialdehyde + pyruvate = (2S,4S)-4-hydroxy-2,3,4,5-tetrahydrodipicolinate + H2O + H(+)</text>
        <dbReference type="Rhea" id="RHEA:34171"/>
        <dbReference type="ChEBI" id="CHEBI:15361"/>
        <dbReference type="ChEBI" id="CHEBI:15377"/>
        <dbReference type="ChEBI" id="CHEBI:15378"/>
        <dbReference type="ChEBI" id="CHEBI:67139"/>
        <dbReference type="ChEBI" id="CHEBI:537519"/>
        <dbReference type="EC" id="4.3.3.7"/>
    </reaction>
</comment>
<evidence type="ECO:0000313" key="16">
    <source>
        <dbReference type="EMBL" id="PAD20793.1"/>
    </source>
</evidence>
<dbReference type="CDD" id="cd00950">
    <property type="entry name" value="DHDPS"/>
    <property type="match status" value="1"/>
</dbReference>
<dbReference type="GO" id="GO:0005829">
    <property type="term" value="C:cytosol"/>
    <property type="evidence" value="ECO:0007669"/>
    <property type="project" value="TreeGrafter"/>
</dbReference>
<evidence type="ECO:0000256" key="3">
    <source>
        <dbReference type="ARBA" id="ARBA00007592"/>
    </source>
</evidence>
<dbReference type="Gene3D" id="3.20.20.70">
    <property type="entry name" value="Aldolase class I"/>
    <property type="match status" value="1"/>
</dbReference>
<feature type="site" description="Part of a proton relay during catalysis" evidence="12">
    <location>
        <position position="108"/>
    </location>
</feature>
<keyword evidence="7 12" id="KW-0220">Diaminopimelate biosynthesis</keyword>
<dbReference type="UniPathway" id="UPA00034">
    <property type="reaction ID" value="UER00017"/>
</dbReference>
<dbReference type="Pfam" id="PF00701">
    <property type="entry name" value="DHDPS"/>
    <property type="match status" value="1"/>
</dbReference>
<feature type="active site" description="Proton donor/acceptor" evidence="12 14">
    <location>
        <position position="134"/>
    </location>
</feature>
<dbReference type="InterPro" id="IPR002220">
    <property type="entry name" value="DapA-like"/>
</dbReference>
<comment type="similarity">
    <text evidence="3 12 13">Belongs to the DapA family.</text>
</comment>
<evidence type="ECO:0000256" key="10">
    <source>
        <dbReference type="ARBA" id="ARBA00023270"/>
    </source>
</evidence>
<dbReference type="PANTHER" id="PTHR12128">
    <property type="entry name" value="DIHYDRODIPICOLINATE SYNTHASE"/>
    <property type="match status" value="1"/>
</dbReference>
<evidence type="ECO:0000313" key="17">
    <source>
        <dbReference type="Proteomes" id="UP000216013"/>
    </source>
</evidence>
<feature type="binding site" evidence="12 15">
    <location>
        <position position="46"/>
    </location>
    <ligand>
        <name>pyruvate</name>
        <dbReference type="ChEBI" id="CHEBI:15361"/>
    </ligand>
</feature>
<evidence type="ECO:0000256" key="14">
    <source>
        <dbReference type="PIRSR" id="PIRSR001365-1"/>
    </source>
</evidence>
<evidence type="ECO:0000256" key="9">
    <source>
        <dbReference type="ARBA" id="ARBA00023239"/>
    </source>
</evidence>
<evidence type="ECO:0000256" key="12">
    <source>
        <dbReference type="HAMAP-Rule" id="MF_00418"/>
    </source>
</evidence>
<evidence type="ECO:0000256" key="7">
    <source>
        <dbReference type="ARBA" id="ARBA00022915"/>
    </source>
</evidence>
<dbReference type="InterPro" id="IPR005263">
    <property type="entry name" value="DapA"/>
</dbReference>
<dbReference type="InterPro" id="IPR020624">
    <property type="entry name" value="Schiff_base-form_aldolases_CS"/>
</dbReference>
<name>A0A268A9J3_9BACI</name>
<comment type="caution">
    <text evidence="16">The sequence shown here is derived from an EMBL/GenBank/DDBJ whole genome shotgun (WGS) entry which is preliminary data.</text>
</comment>
<comment type="subunit">
    <text evidence="12">Homotetramer; dimer of dimers.</text>
</comment>
<dbReference type="PROSITE" id="PS00666">
    <property type="entry name" value="DHDPS_2"/>
    <property type="match status" value="1"/>
</dbReference>